<feature type="region of interest" description="Disordered" evidence="2">
    <location>
        <begin position="407"/>
        <end position="427"/>
    </location>
</feature>
<keyword evidence="1" id="KW-0175">Coiled coil</keyword>
<dbReference type="AlphaFoldDB" id="A0A9N9D9C3"/>
<proteinExistence type="predicted"/>
<feature type="non-terminal residue" evidence="3">
    <location>
        <position position="1"/>
    </location>
</feature>
<feature type="compositionally biased region" description="Polar residues" evidence="2">
    <location>
        <begin position="671"/>
        <end position="689"/>
    </location>
</feature>
<sequence length="711" mass="81555">IHEYFKRKVSEWDIVGFLNECTDIESYRQKIECYLKSLELIADSEKDQRCEKALELLKLYRQAIFSPSHKGYAGAQGNYPDKKRSKEWEKVHSNMQINIRRSTINGTVRGITNGVYGTMSEGVFDVKPAPKRSNQKERDNKDSKRLKINDYFLVRTTTPQCELDQQEDQAINSNDKMSNQHDSSILRSTDSKINQENQSLCSSVTSSNINCEEDIEHEYYDTKKRMKVLYSWEDAVNKIDFRDTSKTNWVFGNYNLSNEFRNFQMSTIQQVKKKPYLCYKKDIHEILCLSNIMLIERTKPTYLSCNSTIWDTICRRQTPSGLTSAVNNIILEYSSLLNSFTPLDEIEDRWCTNFSRVTELNKEDRANFCLINKDNEDTFVHNTLHDLINEIFRDSMLELVWANSESSSSKNRRSSNKENDTVKGNKPDFKILTNTRDEILFGEVKPRDSSSVLVKKDLVKLAEFQAGTLDELIKKYGNRIGIISFGIWVCGMNVHIYEMDLNYDGIYRMILVANVSVPTEREKIINLVPVLEAFYNIKHRISEVSTVIASNTPPSSPSRSSYGRMPTPSPKLVKIAIAAEKVELETKNAELLKQVMKENVELKARIAKLEQTAEKNTELKDRITKLEQKQIQIITNEQEASPTKDISPLIEGHSGEEKGITPNPLPEIEHSSTQSESSTGPKISTTSLPQDIIDDDSVLDFVETIHKEKIS</sequence>
<evidence type="ECO:0000256" key="2">
    <source>
        <dbReference type="SAM" id="MobiDB-lite"/>
    </source>
</evidence>
<feature type="region of interest" description="Disordered" evidence="2">
    <location>
        <begin position="634"/>
        <end position="691"/>
    </location>
</feature>
<accession>A0A9N9D9C3</accession>
<name>A0A9N9D9C3_9GLOM</name>
<reference evidence="3" key="1">
    <citation type="submission" date="2021-06" db="EMBL/GenBank/DDBJ databases">
        <authorList>
            <person name="Kallberg Y."/>
            <person name="Tangrot J."/>
            <person name="Rosling A."/>
        </authorList>
    </citation>
    <scope>NUCLEOTIDE SEQUENCE</scope>
    <source>
        <strain evidence="3">IA702</strain>
    </source>
</reference>
<gene>
    <name evidence="3" type="ORF">POCULU_LOCUS8844</name>
</gene>
<dbReference type="Proteomes" id="UP000789572">
    <property type="component" value="Unassembled WGS sequence"/>
</dbReference>
<feature type="non-terminal residue" evidence="3">
    <location>
        <position position="711"/>
    </location>
</feature>
<feature type="coiled-coil region" evidence="1">
    <location>
        <begin position="579"/>
        <end position="629"/>
    </location>
</feature>
<feature type="compositionally biased region" description="Basic and acidic residues" evidence="2">
    <location>
        <begin position="415"/>
        <end position="427"/>
    </location>
</feature>
<protein>
    <submittedName>
        <fullName evidence="3">3427_t:CDS:1</fullName>
    </submittedName>
</protein>
<evidence type="ECO:0000313" key="3">
    <source>
        <dbReference type="EMBL" id="CAG8630018.1"/>
    </source>
</evidence>
<keyword evidence="4" id="KW-1185">Reference proteome</keyword>
<evidence type="ECO:0000313" key="4">
    <source>
        <dbReference type="Proteomes" id="UP000789572"/>
    </source>
</evidence>
<comment type="caution">
    <text evidence="3">The sequence shown here is derived from an EMBL/GenBank/DDBJ whole genome shotgun (WGS) entry which is preliminary data.</text>
</comment>
<organism evidence="3 4">
    <name type="scientific">Paraglomus occultum</name>
    <dbReference type="NCBI Taxonomy" id="144539"/>
    <lineage>
        <taxon>Eukaryota</taxon>
        <taxon>Fungi</taxon>
        <taxon>Fungi incertae sedis</taxon>
        <taxon>Mucoromycota</taxon>
        <taxon>Glomeromycotina</taxon>
        <taxon>Glomeromycetes</taxon>
        <taxon>Paraglomerales</taxon>
        <taxon>Paraglomeraceae</taxon>
        <taxon>Paraglomus</taxon>
    </lineage>
</organism>
<dbReference type="EMBL" id="CAJVPJ010002822">
    <property type="protein sequence ID" value="CAG8630018.1"/>
    <property type="molecule type" value="Genomic_DNA"/>
</dbReference>
<dbReference type="OrthoDB" id="2394823at2759"/>
<evidence type="ECO:0000256" key="1">
    <source>
        <dbReference type="SAM" id="Coils"/>
    </source>
</evidence>